<feature type="DNA-binding region" description="H-T-H motif" evidence="4">
    <location>
        <begin position="38"/>
        <end position="57"/>
    </location>
</feature>
<protein>
    <submittedName>
        <fullName evidence="6">TetR/AcrR family transcriptional regulator</fullName>
    </submittedName>
</protein>
<evidence type="ECO:0000313" key="7">
    <source>
        <dbReference type="Proteomes" id="UP000247118"/>
    </source>
</evidence>
<evidence type="ECO:0000259" key="5">
    <source>
        <dbReference type="PROSITE" id="PS50977"/>
    </source>
</evidence>
<dbReference type="InterPro" id="IPR009057">
    <property type="entry name" value="Homeodomain-like_sf"/>
</dbReference>
<dbReference type="PROSITE" id="PS50977">
    <property type="entry name" value="HTH_TETR_2"/>
    <property type="match status" value="1"/>
</dbReference>
<proteinExistence type="predicted"/>
<dbReference type="GO" id="GO:0003700">
    <property type="term" value="F:DNA-binding transcription factor activity"/>
    <property type="evidence" value="ECO:0007669"/>
    <property type="project" value="TreeGrafter"/>
</dbReference>
<dbReference type="PRINTS" id="PR00455">
    <property type="entry name" value="HTHTETR"/>
</dbReference>
<dbReference type="InterPro" id="IPR050109">
    <property type="entry name" value="HTH-type_TetR-like_transc_reg"/>
</dbReference>
<dbReference type="GO" id="GO:0000976">
    <property type="term" value="F:transcription cis-regulatory region binding"/>
    <property type="evidence" value="ECO:0007669"/>
    <property type="project" value="TreeGrafter"/>
</dbReference>
<dbReference type="Gene3D" id="1.10.357.10">
    <property type="entry name" value="Tetracycline Repressor, domain 2"/>
    <property type="match status" value="1"/>
</dbReference>
<evidence type="ECO:0000313" key="6">
    <source>
        <dbReference type="EMBL" id="AWO86328.1"/>
    </source>
</evidence>
<evidence type="ECO:0000256" key="3">
    <source>
        <dbReference type="ARBA" id="ARBA00023163"/>
    </source>
</evidence>
<dbReference type="Pfam" id="PF00440">
    <property type="entry name" value="TetR_N"/>
    <property type="match status" value="1"/>
</dbReference>
<dbReference type="Proteomes" id="UP000247118">
    <property type="component" value="Chromosome"/>
</dbReference>
<accession>A0AAD0KAH5</accession>
<dbReference type="EMBL" id="CP029604">
    <property type="protein sequence ID" value="AWO86328.1"/>
    <property type="molecule type" value="Genomic_DNA"/>
</dbReference>
<keyword evidence="3" id="KW-0804">Transcription</keyword>
<name>A0AAD0KAH5_9ACTN</name>
<dbReference type="RefSeq" id="WP_004021081.1">
    <property type="nucleotide sequence ID" value="NZ_CABEIC010000002.1"/>
</dbReference>
<feature type="domain" description="HTH tetR-type" evidence="5">
    <location>
        <begin position="15"/>
        <end position="75"/>
    </location>
</feature>
<dbReference type="InterPro" id="IPR001647">
    <property type="entry name" value="HTH_TetR"/>
</dbReference>
<evidence type="ECO:0000256" key="2">
    <source>
        <dbReference type="ARBA" id="ARBA00023125"/>
    </source>
</evidence>
<dbReference type="SUPFAM" id="SSF46689">
    <property type="entry name" value="Homeodomain-like"/>
    <property type="match status" value="1"/>
</dbReference>
<dbReference type="PANTHER" id="PTHR30055">
    <property type="entry name" value="HTH-TYPE TRANSCRIPTIONAL REGULATOR RUTR"/>
    <property type="match status" value="1"/>
</dbReference>
<evidence type="ECO:0000256" key="1">
    <source>
        <dbReference type="ARBA" id="ARBA00023015"/>
    </source>
</evidence>
<organism evidence="6 7">
    <name type="scientific">Gordonia terrae</name>
    <dbReference type="NCBI Taxonomy" id="2055"/>
    <lineage>
        <taxon>Bacteria</taxon>
        <taxon>Bacillati</taxon>
        <taxon>Actinomycetota</taxon>
        <taxon>Actinomycetes</taxon>
        <taxon>Mycobacteriales</taxon>
        <taxon>Gordoniaceae</taxon>
        <taxon>Gordonia</taxon>
    </lineage>
</organism>
<evidence type="ECO:0000256" key="4">
    <source>
        <dbReference type="PROSITE-ProRule" id="PRU00335"/>
    </source>
</evidence>
<keyword evidence="1" id="KW-0805">Transcription regulation</keyword>
<keyword evidence="2 4" id="KW-0238">DNA-binding</keyword>
<dbReference type="GeneID" id="32691083"/>
<dbReference type="AlphaFoldDB" id="A0AAD0KAH5"/>
<dbReference type="PANTHER" id="PTHR30055:SF234">
    <property type="entry name" value="HTH-TYPE TRANSCRIPTIONAL REGULATOR BETI"/>
    <property type="match status" value="1"/>
</dbReference>
<gene>
    <name evidence="6" type="ORF">DLJ61_24985</name>
</gene>
<sequence>MTVRPTLEPQQSRSRQSAARILQAAIEVITDVGIREFTMAAVASRAAVSVGGVYGRYPDKDSLLYAVKDQALSDLADEIEQRLAEAGPTLEEILRAYIGTLSRTLFGAERLYAFIFVHSADDERLRRRGFAFHAQIRSVLVDSLKSQGVHDERAVATAYEVIVQSLLMRVISLGHLTPGTVPYEGFPSPDEYAHSLIEVTTRLLDDVRS</sequence>
<dbReference type="KEGG" id="gta:BCM27_24725"/>
<reference evidence="6 7" key="1">
    <citation type="submission" date="2018-05" db="EMBL/GenBank/DDBJ databases">
        <title>Complete genome sequence of Gordonia terrae NRRL B-16283.</title>
        <authorList>
            <person name="Garlena R.A."/>
            <person name="Russell D.A."/>
            <person name="Hatfull G.F."/>
        </authorList>
    </citation>
    <scope>NUCLEOTIDE SEQUENCE [LARGE SCALE GENOMIC DNA]</scope>
    <source>
        <strain evidence="6 7">NRRL B-16283</strain>
    </source>
</reference>